<evidence type="ECO:0000256" key="2">
    <source>
        <dbReference type="ARBA" id="ARBA00011738"/>
    </source>
</evidence>
<dbReference type="EC" id="3.6.1.66" evidence="10"/>
<dbReference type="GO" id="GO:0009117">
    <property type="term" value="P:nucleotide metabolic process"/>
    <property type="evidence" value="ECO:0007669"/>
    <property type="project" value="UniProtKB-KW"/>
</dbReference>
<protein>
    <recommendedName>
        <fullName evidence="10">dITP/XTP pyrophosphatase</fullName>
        <ecNumber evidence="10">3.6.1.66</ecNumber>
    </recommendedName>
    <alternativeName>
        <fullName evidence="10">Non-canonical purine NTP pyrophosphatase</fullName>
    </alternativeName>
    <alternativeName>
        <fullName evidence="10">Non-standard purine NTP pyrophosphatase</fullName>
    </alternativeName>
    <alternativeName>
        <fullName evidence="10">Nucleoside-triphosphate diphosphatase</fullName>
    </alternativeName>
    <alternativeName>
        <fullName evidence="10">Nucleoside-triphosphate pyrophosphatase</fullName>
        <shortName evidence="10">NTPase</shortName>
    </alternativeName>
</protein>
<proteinExistence type="inferred from homology"/>
<dbReference type="SUPFAM" id="SSF52972">
    <property type="entry name" value="ITPase-like"/>
    <property type="match status" value="1"/>
</dbReference>
<dbReference type="Proteomes" id="UP000288547">
    <property type="component" value="Unassembled WGS sequence"/>
</dbReference>
<dbReference type="GO" id="GO:0036222">
    <property type="term" value="F:XTP diphosphatase activity"/>
    <property type="evidence" value="ECO:0007669"/>
    <property type="project" value="UniProtKB-UniRule"/>
</dbReference>
<comment type="caution">
    <text evidence="12">The sequence shown here is derived from an EMBL/GenBank/DDBJ whole genome shotgun (WGS) entry which is preliminary data.</text>
</comment>
<sequence>MTDEGVAVVEIVLATHNAHKVEEFQRIIGEALPGVTVLPYDGPEPVEDGLSFQENALIKARAAAAHTGRIALADDSGICVDVLGGSPGIFSARWAGPGRGDEANLELLLAQLQDIAPSDRGARFECHIAIVVPGIDGTPEHEAIAVGVWPGALATERGGANGFGYDPIFIPEGDGRTAAELSPEEKNTVSHRARAVADAIPHLSMILTSRDE</sequence>
<dbReference type="InterPro" id="IPR002637">
    <property type="entry name" value="RdgB/HAM1"/>
</dbReference>
<dbReference type="Gene3D" id="3.90.950.10">
    <property type="match status" value="1"/>
</dbReference>
<dbReference type="Pfam" id="PF01725">
    <property type="entry name" value="Ham1p_like"/>
    <property type="match status" value="1"/>
</dbReference>
<feature type="binding site" evidence="10">
    <location>
        <begin position="191"/>
        <end position="192"/>
    </location>
    <ligand>
        <name>substrate</name>
    </ligand>
</feature>
<evidence type="ECO:0000256" key="9">
    <source>
        <dbReference type="ARBA" id="ARBA00052017"/>
    </source>
</evidence>
<dbReference type="GO" id="GO:0046872">
    <property type="term" value="F:metal ion binding"/>
    <property type="evidence" value="ECO:0007669"/>
    <property type="project" value="UniProtKB-KW"/>
</dbReference>
<dbReference type="HAMAP" id="MF_01405">
    <property type="entry name" value="Non_canon_purine_NTPase"/>
    <property type="match status" value="1"/>
</dbReference>
<dbReference type="GO" id="GO:0009146">
    <property type="term" value="P:purine nucleoside triphosphate catabolic process"/>
    <property type="evidence" value="ECO:0007669"/>
    <property type="project" value="UniProtKB-UniRule"/>
</dbReference>
<comment type="catalytic activity">
    <reaction evidence="8 10">
        <text>dITP + H2O = dIMP + diphosphate + H(+)</text>
        <dbReference type="Rhea" id="RHEA:28342"/>
        <dbReference type="ChEBI" id="CHEBI:15377"/>
        <dbReference type="ChEBI" id="CHEBI:15378"/>
        <dbReference type="ChEBI" id="CHEBI:33019"/>
        <dbReference type="ChEBI" id="CHEBI:61194"/>
        <dbReference type="ChEBI" id="CHEBI:61382"/>
        <dbReference type="EC" id="3.6.1.66"/>
    </reaction>
</comment>
<comment type="caution">
    <text evidence="10">Lacks conserved residue(s) required for the propagation of feature annotation.</text>
</comment>
<keyword evidence="5 10" id="KW-0378">Hydrolase</keyword>
<gene>
    <name evidence="12" type="primary">rdgB</name>
    <name evidence="12" type="ORF">ELQ90_13300</name>
</gene>
<dbReference type="GO" id="GO:0017111">
    <property type="term" value="F:ribonucleoside triphosphate phosphatase activity"/>
    <property type="evidence" value="ECO:0007669"/>
    <property type="project" value="InterPro"/>
</dbReference>
<dbReference type="EMBL" id="RZNB01000005">
    <property type="protein sequence ID" value="RWZ49715.1"/>
    <property type="molecule type" value="Genomic_DNA"/>
</dbReference>
<evidence type="ECO:0000256" key="1">
    <source>
        <dbReference type="ARBA" id="ARBA00008023"/>
    </source>
</evidence>
<keyword evidence="6 10" id="KW-0460">Magnesium</keyword>
<dbReference type="FunFam" id="3.90.950.10:FF:000001">
    <property type="entry name" value="dITP/XTP pyrophosphatase"/>
    <property type="match status" value="1"/>
</dbReference>
<feature type="binding site" evidence="10">
    <location>
        <begin position="15"/>
        <end position="20"/>
    </location>
    <ligand>
        <name>substrate</name>
    </ligand>
</feature>
<keyword evidence="4 10" id="KW-0547">Nucleotide-binding</keyword>
<evidence type="ECO:0000256" key="6">
    <source>
        <dbReference type="ARBA" id="ARBA00022842"/>
    </source>
</evidence>
<keyword evidence="7 10" id="KW-0546">Nucleotide metabolism</keyword>
<dbReference type="OrthoDB" id="9807456at2"/>
<evidence type="ECO:0000313" key="13">
    <source>
        <dbReference type="Proteomes" id="UP000288547"/>
    </source>
</evidence>
<dbReference type="GO" id="GO:0000166">
    <property type="term" value="F:nucleotide binding"/>
    <property type="evidence" value="ECO:0007669"/>
    <property type="project" value="UniProtKB-KW"/>
</dbReference>
<evidence type="ECO:0000256" key="11">
    <source>
        <dbReference type="RuleBase" id="RU003781"/>
    </source>
</evidence>
<reference evidence="12 13" key="1">
    <citation type="submission" date="2018-12" db="EMBL/GenBank/DDBJ databases">
        <authorList>
            <person name="Li F."/>
        </authorList>
    </citation>
    <scope>NUCLEOTIDE SEQUENCE [LARGE SCALE GENOMIC DNA]</scope>
    <source>
        <strain evidence="12 13">11W25H-1</strain>
    </source>
</reference>
<comment type="catalytic activity">
    <reaction evidence="10">
        <text>ITP + H2O = IMP + diphosphate + H(+)</text>
        <dbReference type="Rhea" id="RHEA:29399"/>
        <dbReference type="ChEBI" id="CHEBI:15377"/>
        <dbReference type="ChEBI" id="CHEBI:15378"/>
        <dbReference type="ChEBI" id="CHEBI:33019"/>
        <dbReference type="ChEBI" id="CHEBI:58053"/>
        <dbReference type="ChEBI" id="CHEBI:61402"/>
        <dbReference type="EC" id="3.6.1.66"/>
    </reaction>
</comment>
<evidence type="ECO:0000256" key="4">
    <source>
        <dbReference type="ARBA" id="ARBA00022741"/>
    </source>
</evidence>
<keyword evidence="13" id="KW-1185">Reference proteome</keyword>
<feature type="active site" description="Proton acceptor" evidence="10">
    <location>
        <position position="75"/>
    </location>
</feature>
<evidence type="ECO:0000256" key="7">
    <source>
        <dbReference type="ARBA" id="ARBA00023080"/>
    </source>
</evidence>
<evidence type="ECO:0000256" key="8">
    <source>
        <dbReference type="ARBA" id="ARBA00051875"/>
    </source>
</evidence>
<evidence type="ECO:0000256" key="10">
    <source>
        <dbReference type="HAMAP-Rule" id="MF_01405"/>
    </source>
</evidence>
<dbReference type="AlphaFoldDB" id="A0A3S3Z822"/>
<dbReference type="RefSeq" id="WP_128495762.1">
    <property type="nucleotide sequence ID" value="NZ_RZNB01000005.1"/>
</dbReference>
<keyword evidence="3 10" id="KW-0479">Metal-binding</keyword>
<comment type="cofactor">
    <cofactor evidence="10">
        <name>Mg(2+)</name>
        <dbReference type="ChEBI" id="CHEBI:18420"/>
    </cofactor>
    <text evidence="10">Binds 1 Mg(2+) ion per subunit.</text>
</comment>
<evidence type="ECO:0000256" key="3">
    <source>
        <dbReference type="ARBA" id="ARBA00022723"/>
    </source>
</evidence>
<feature type="binding site" evidence="10">
    <location>
        <begin position="163"/>
        <end position="166"/>
    </location>
    <ligand>
        <name>substrate</name>
    </ligand>
</feature>
<dbReference type="InterPro" id="IPR020922">
    <property type="entry name" value="dITP/XTP_pyrophosphatase"/>
</dbReference>
<accession>A0A3S3Z822</accession>
<dbReference type="PANTHER" id="PTHR11067:SF9">
    <property type="entry name" value="INOSINE TRIPHOSPHATE PYROPHOSPHATASE"/>
    <property type="match status" value="1"/>
</dbReference>
<dbReference type="InterPro" id="IPR029001">
    <property type="entry name" value="ITPase-like_fam"/>
</dbReference>
<comment type="function">
    <text evidence="10">Pyrophosphatase that catalyzes the hydrolysis of nucleoside triphosphates to their monophosphate derivatives, with a high preference for the non-canonical purine nucleotides XTP (xanthosine triphosphate), dITP (deoxyinosine triphosphate) and ITP. Seems to function as a house-cleaning enzyme that removes non-canonical purine nucleotides from the nucleotide pool, thus preventing their incorporation into DNA/RNA and avoiding chromosomal lesions.</text>
</comment>
<feature type="binding site" evidence="10">
    <location>
        <position position="76"/>
    </location>
    <ligand>
        <name>substrate</name>
    </ligand>
</feature>
<comment type="subunit">
    <text evidence="2 10">Homodimer.</text>
</comment>
<comment type="catalytic activity">
    <reaction evidence="9 10">
        <text>XTP + H2O = XMP + diphosphate + H(+)</text>
        <dbReference type="Rhea" id="RHEA:28610"/>
        <dbReference type="ChEBI" id="CHEBI:15377"/>
        <dbReference type="ChEBI" id="CHEBI:15378"/>
        <dbReference type="ChEBI" id="CHEBI:33019"/>
        <dbReference type="ChEBI" id="CHEBI:57464"/>
        <dbReference type="ChEBI" id="CHEBI:61314"/>
        <dbReference type="EC" id="3.6.1.66"/>
    </reaction>
</comment>
<dbReference type="GO" id="GO:0036220">
    <property type="term" value="F:ITP diphosphatase activity"/>
    <property type="evidence" value="ECO:0007669"/>
    <property type="project" value="UniProtKB-UniRule"/>
</dbReference>
<name>A0A3S3Z822_9MICO</name>
<organism evidence="12 13">
    <name type="scientific">Labedella phragmitis</name>
    <dbReference type="NCBI Taxonomy" id="2498849"/>
    <lineage>
        <taxon>Bacteria</taxon>
        <taxon>Bacillati</taxon>
        <taxon>Actinomycetota</taxon>
        <taxon>Actinomycetes</taxon>
        <taxon>Micrococcales</taxon>
        <taxon>Microbacteriaceae</taxon>
        <taxon>Labedella</taxon>
    </lineage>
</organism>
<dbReference type="NCBIfam" id="TIGR00042">
    <property type="entry name" value="RdgB/HAM1 family non-canonical purine NTP pyrophosphatase"/>
    <property type="match status" value="1"/>
</dbReference>
<evidence type="ECO:0000313" key="12">
    <source>
        <dbReference type="EMBL" id="RWZ49715.1"/>
    </source>
</evidence>
<evidence type="ECO:0000256" key="5">
    <source>
        <dbReference type="ARBA" id="ARBA00022801"/>
    </source>
</evidence>
<dbReference type="GO" id="GO:0005829">
    <property type="term" value="C:cytosol"/>
    <property type="evidence" value="ECO:0007669"/>
    <property type="project" value="TreeGrafter"/>
</dbReference>
<dbReference type="GO" id="GO:0035870">
    <property type="term" value="F:dITP diphosphatase activity"/>
    <property type="evidence" value="ECO:0007669"/>
    <property type="project" value="UniProtKB-UniRule"/>
</dbReference>
<dbReference type="CDD" id="cd00515">
    <property type="entry name" value="HAM1"/>
    <property type="match status" value="1"/>
</dbReference>
<feature type="binding site" evidence="10">
    <location>
        <position position="186"/>
    </location>
    <ligand>
        <name>substrate</name>
    </ligand>
</feature>
<dbReference type="PANTHER" id="PTHR11067">
    <property type="entry name" value="INOSINE TRIPHOSPHATE PYROPHOSPHATASE/HAM1 PROTEIN"/>
    <property type="match status" value="1"/>
</dbReference>
<comment type="similarity">
    <text evidence="1 10 11">Belongs to the HAM1 NTPase family.</text>
</comment>
<feature type="binding site" evidence="10">
    <location>
        <position position="75"/>
    </location>
    <ligand>
        <name>Mg(2+)</name>
        <dbReference type="ChEBI" id="CHEBI:18420"/>
    </ligand>
</feature>